<feature type="compositionally biased region" description="Basic and acidic residues" evidence="1">
    <location>
        <begin position="142"/>
        <end position="155"/>
    </location>
</feature>
<keyword evidence="2" id="KW-0812">Transmembrane</keyword>
<feature type="transmembrane region" description="Helical" evidence="2">
    <location>
        <begin position="12"/>
        <end position="40"/>
    </location>
</feature>
<accession>A0AAF0PGW4</accession>
<feature type="transmembrane region" description="Helical" evidence="2">
    <location>
        <begin position="60"/>
        <end position="85"/>
    </location>
</feature>
<keyword evidence="4" id="KW-1185">Reference proteome</keyword>
<evidence type="ECO:0000313" key="4">
    <source>
        <dbReference type="Proteomes" id="UP001224926"/>
    </source>
</evidence>
<organism evidence="3 4">
    <name type="scientific">Natrinema thermotolerans</name>
    <dbReference type="NCBI Taxonomy" id="121872"/>
    <lineage>
        <taxon>Archaea</taxon>
        <taxon>Methanobacteriati</taxon>
        <taxon>Methanobacteriota</taxon>
        <taxon>Stenosarchaea group</taxon>
        <taxon>Halobacteria</taxon>
        <taxon>Halobacteriales</taxon>
        <taxon>Natrialbaceae</taxon>
        <taxon>Natrinema</taxon>
    </lineage>
</organism>
<keyword evidence="2" id="KW-1133">Transmembrane helix</keyword>
<evidence type="ECO:0000256" key="2">
    <source>
        <dbReference type="SAM" id="Phobius"/>
    </source>
</evidence>
<feature type="compositionally biased region" description="Acidic residues" evidence="1">
    <location>
        <begin position="192"/>
        <end position="211"/>
    </location>
</feature>
<gene>
    <name evidence="3" type="ORF">NP511_06260</name>
</gene>
<keyword evidence="2" id="KW-0472">Membrane</keyword>
<sequence>MGLRNSFKWTIVYRGITVGSLVLGLALVGAGLLAGFGSAVTTLFTDPRNAESAIEQADPIITLLFAAAGIVVWQLGKTYALFVTLPRAAGRAAGRQLDATKLASEVQDGLDDRLSDLEDDLAETKRAVRALESDGQTTTFDETDRLEGETDRPSELEPATAETNPPPSSPSDDPRTESADDGPANDRSATGLDDDTEPADETGDDADDPLA</sequence>
<evidence type="ECO:0000313" key="3">
    <source>
        <dbReference type="EMBL" id="WMT09234.1"/>
    </source>
</evidence>
<dbReference type="AlphaFoldDB" id="A0AAF0PGW4"/>
<reference evidence="3 4" key="1">
    <citation type="submission" date="2022-07" db="EMBL/GenBank/DDBJ databases">
        <title>Two temperate virus in Haloterrigena jeotgali A29.</title>
        <authorList>
            <person name="Deng X."/>
        </authorList>
    </citation>
    <scope>NUCLEOTIDE SEQUENCE [LARGE SCALE GENOMIC DNA]</scope>
    <source>
        <strain evidence="3 4">A29</strain>
    </source>
</reference>
<proteinExistence type="predicted"/>
<dbReference type="Proteomes" id="UP001224926">
    <property type="component" value="Chromosome"/>
</dbReference>
<dbReference type="GeneID" id="84213527"/>
<dbReference type="EMBL" id="CP101873">
    <property type="protein sequence ID" value="WMT09234.1"/>
    <property type="molecule type" value="Genomic_DNA"/>
</dbReference>
<evidence type="ECO:0000256" key="1">
    <source>
        <dbReference type="SAM" id="MobiDB-lite"/>
    </source>
</evidence>
<dbReference type="RefSeq" id="WP_211249091.1">
    <property type="nucleotide sequence ID" value="NZ_CP101873.1"/>
</dbReference>
<feature type="region of interest" description="Disordered" evidence="1">
    <location>
        <begin position="128"/>
        <end position="211"/>
    </location>
</feature>
<protein>
    <submittedName>
        <fullName evidence="3">Uncharacterized protein</fullName>
    </submittedName>
</protein>
<name>A0AAF0PGW4_9EURY</name>